<evidence type="ECO:0000313" key="1">
    <source>
        <dbReference type="EMBL" id="MFD1747389.1"/>
    </source>
</evidence>
<sequence length="290" mass="31298">MTIVFVHGVNNRKEDAGIAEDVARKKEFLKTLLATPLGLDPAKVKVTFPYWGGDGVKFLWNHVSLPGGGYETLALGSQNREIDLWLNEVHESFGAKSVILDQVSRDRSFADAVDLIWDAAAATANSPGNIEKIAAAYQASQRYIEEYPAPSWALQAEPLSNEEFLDALLKGITEMPAHEKKLETFGLSGWLASTKEALARLGSAPSAAATAGLLALGRTSAHQKASRFLGDVFVYLKNRGTAAASGPIVQTVLQDFRNADAARQDGDDKLIIVGHSLGGVITYDILSYRN</sequence>
<dbReference type="EMBL" id="JBHUEQ010000036">
    <property type="protein sequence ID" value="MFD1747389.1"/>
    <property type="molecule type" value="Genomic_DNA"/>
</dbReference>
<dbReference type="RefSeq" id="WP_377404593.1">
    <property type="nucleotide sequence ID" value="NZ_JBHUEQ010000036.1"/>
</dbReference>
<reference evidence="2" key="1">
    <citation type="journal article" date="2019" name="Int. J. Syst. Evol. Microbiol.">
        <title>The Global Catalogue of Microorganisms (GCM) 10K type strain sequencing project: providing services to taxonomists for standard genome sequencing and annotation.</title>
        <authorList>
            <consortium name="The Broad Institute Genomics Platform"/>
            <consortium name="The Broad Institute Genome Sequencing Center for Infectious Disease"/>
            <person name="Wu L."/>
            <person name="Ma J."/>
        </authorList>
    </citation>
    <scope>NUCLEOTIDE SEQUENCE [LARGE SCALE GENOMIC DNA]</scope>
    <source>
        <strain evidence="2">CG52</strain>
    </source>
</reference>
<proteinExistence type="predicted"/>
<keyword evidence="2" id="KW-1185">Reference proteome</keyword>
<gene>
    <name evidence="1" type="ORF">ACFSE1_18110</name>
</gene>
<dbReference type="Proteomes" id="UP001597322">
    <property type="component" value="Unassembled WGS sequence"/>
</dbReference>
<name>A0ABW4M9G4_9HYPH</name>
<dbReference type="InterPro" id="IPR029058">
    <property type="entry name" value="AB_hydrolase_fold"/>
</dbReference>
<accession>A0ABW4M9G4</accession>
<dbReference type="SUPFAM" id="SSF53474">
    <property type="entry name" value="alpha/beta-Hydrolases"/>
    <property type="match status" value="1"/>
</dbReference>
<comment type="caution">
    <text evidence="1">The sequence shown here is derived from an EMBL/GenBank/DDBJ whole genome shotgun (WGS) entry which is preliminary data.</text>
</comment>
<protein>
    <submittedName>
        <fullName evidence="1">Uncharacterized protein</fullName>
    </submittedName>
</protein>
<organism evidence="1 2">
    <name type="scientific">Rhizobium helianthi</name>
    <dbReference type="NCBI Taxonomy" id="1132695"/>
    <lineage>
        <taxon>Bacteria</taxon>
        <taxon>Pseudomonadati</taxon>
        <taxon>Pseudomonadota</taxon>
        <taxon>Alphaproteobacteria</taxon>
        <taxon>Hyphomicrobiales</taxon>
        <taxon>Rhizobiaceae</taxon>
        <taxon>Rhizobium/Agrobacterium group</taxon>
        <taxon>Rhizobium</taxon>
    </lineage>
</organism>
<evidence type="ECO:0000313" key="2">
    <source>
        <dbReference type="Proteomes" id="UP001597322"/>
    </source>
</evidence>